<evidence type="ECO:0000256" key="2">
    <source>
        <dbReference type="ARBA" id="ARBA00023110"/>
    </source>
</evidence>
<keyword evidence="7" id="KW-1185">Reference proteome</keyword>
<accession>A0A1I4SMT4</accession>
<organism evidence="6 7">
    <name type="scientific">Algoriella xinjiangensis</name>
    <dbReference type="NCBI Taxonomy" id="684065"/>
    <lineage>
        <taxon>Bacteria</taxon>
        <taxon>Pseudomonadati</taxon>
        <taxon>Bacteroidota</taxon>
        <taxon>Flavobacteriia</taxon>
        <taxon>Flavobacteriales</taxon>
        <taxon>Weeksellaceae</taxon>
        <taxon>Algoriella</taxon>
    </lineage>
</organism>
<protein>
    <recommendedName>
        <fullName evidence="4">Peptidyl-prolyl cis-trans isomerase</fullName>
        <ecNumber evidence="4">5.2.1.8</ecNumber>
    </recommendedName>
</protein>
<comment type="catalytic activity">
    <reaction evidence="1 3 4">
        <text>[protein]-peptidylproline (omega=180) = [protein]-peptidylproline (omega=0)</text>
        <dbReference type="Rhea" id="RHEA:16237"/>
        <dbReference type="Rhea" id="RHEA-COMP:10747"/>
        <dbReference type="Rhea" id="RHEA-COMP:10748"/>
        <dbReference type="ChEBI" id="CHEBI:83833"/>
        <dbReference type="ChEBI" id="CHEBI:83834"/>
        <dbReference type="EC" id="5.2.1.8"/>
    </reaction>
</comment>
<gene>
    <name evidence="6" type="ORF">SAMN05421738_101271</name>
</gene>
<evidence type="ECO:0000256" key="1">
    <source>
        <dbReference type="ARBA" id="ARBA00000971"/>
    </source>
</evidence>
<keyword evidence="3 4" id="KW-0413">Isomerase</keyword>
<dbReference type="EMBL" id="FOUZ01000001">
    <property type="protein sequence ID" value="SFM65593.1"/>
    <property type="molecule type" value="Genomic_DNA"/>
</dbReference>
<evidence type="ECO:0000256" key="4">
    <source>
        <dbReference type="RuleBase" id="RU003915"/>
    </source>
</evidence>
<dbReference type="OrthoDB" id="1093155at2"/>
<sequence>MKKIALVAFVVFALSSCDKKVVQYPISYSNDDFMKRSQERGKLLHQEELQWFDEYMKTSDQKFVKTSSGFWISNSGEKTPQTANKGDYIEFEYQVTDLKNNIIYSFQENGVKKAILGKVDLARGLHAGLQLIPEGETAKLLLPSFLGYGGYGDEGKIGPDEPIIMDVKVIKIKKH</sequence>
<dbReference type="EC" id="5.2.1.8" evidence="4"/>
<reference evidence="7" key="1">
    <citation type="submission" date="2016-10" db="EMBL/GenBank/DDBJ databases">
        <authorList>
            <person name="Varghese N."/>
            <person name="Submissions S."/>
        </authorList>
    </citation>
    <scope>NUCLEOTIDE SEQUENCE [LARGE SCALE GENOMIC DNA]</scope>
    <source>
        <strain evidence="7">XJ109</strain>
    </source>
</reference>
<evidence type="ECO:0000313" key="7">
    <source>
        <dbReference type="Proteomes" id="UP000199149"/>
    </source>
</evidence>
<dbReference type="RefSeq" id="WP_092905778.1">
    <property type="nucleotide sequence ID" value="NZ_FOUZ01000001.1"/>
</dbReference>
<dbReference type="PROSITE" id="PS51257">
    <property type="entry name" value="PROKAR_LIPOPROTEIN"/>
    <property type="match status" value="1"/>
</dbReference>
<dbReference type="GO" id="GO:0003755">
    <property type="term" value="F:peptidyl-prolyl cis-trans isomerase activity"/>
    <property type="evidence" value="ECO:0007669"/>
    <property type="project" value="UniProtKB-UniRule"/>
</dbReference>
<dbReference type="InterPro" id="IPR001179">
    <property type="entry name" value="PPIase_FKBP_dom"/>
</dbReference>
<comment type="similarity">
    <text evidence="4">Belongs to the FKBP-type PPIase family.</text>
</comment>
<feature type="domain" description="PPIase FKBP-type" evidence="5">
    <location>
        <begin position="86"/>
        <end position="173"/>
    </location>
</feature>
<dbReference type="InterPro" id="IPR046357">
    <property type="entry name" value="PPIase_dom_sf"/>
</dbReference>
<evidence type="ECO:0000259" key="5">
    <source>
        <dbReference type="PROSITE" id="PS50059"/>
    </source>
</evidence>
<keyword evidence="2 3" id="KW-0697">Rotamase</keyword>
<dbReference type="Pfam" id="PF00254">
    <property type="entry name" value="FKBP_C"/>
    <property type="match status" value="1"/>
</dbReference>
<proteinExistence type="inferred from homology"/>
<name>A0A1I4SMT4_9FLAO</name>
<dbReference type="PROSITE" id="PS50059">
    <property type="entry name" value="FKBP_PPIASE"/>
    <property type="match status" value="1"/>
</dbReference>
<evidence type="ECO:0000313" key="6">
    <source>
        <dbReference type="EMBL" id="SFM65593.1"/>
    </source>
</evidence>
<dbReference type="AlphaFoldDB" id="A0A1I4SMT4"/>
<dbReference type="Gene3D" id="3.10.50.40">
    <property type="match status" value="1"/>
</dbReference>
<dbReference type="SUPFAM" id="SSF54534">
    <property type="entry name" value="FKBP-like"/>
    <property type="match status" value="1"/>
</dbReference>
<dbReference type="Proteomes" id="UP000199149">
    <property type="component" value="Unassembled WGS sequence"/>
</dbReference>
<evidence type="ECO:0000256" key="3">
    <source>
        <dbReference type="PROSITE-ProRule" id="PRU00277"/>
    </source>
</evidence>
<dbReference type="STRING" id="684065.SAMN05421738_101271"/>